<dbReference type="EMBL" id="BMMV01000002">
    <property type="protein sequence ID" value="GGJ79726.1"/>
    <property type="molecule type" value="Genomic_DNA"/>
</dbReference>
<evidence type="ECO:0000313" key="1">
    <source>
        <dbReference type="EMBL" id="GGJ79726.1"/>
    </source>
</evidence>
<name>A0ABQ2DZ27_9ACTN</name>
<accession>A0ABQ2DZ27</accession>
<proteinExistence type="predicted"/>
<reference evidence="2" key="1">
    <citation type="journal article" date="2019" name="Int. J. Syst. Evol. Microbiol.">
        <title>The Global Catalogue of Microorganisms (GCM) 10K type strain sequencing project: providing services to taxonomists for standard genome sequencing and annotation.</title>
        <authorList>
            <consortium name="The Broad Institute Genomics Platform"/>
            <consortium name="The Broad Institute Genome Sequencing Center for Infectious Disease"/>
            <person name="Wu L."/>
            <person name="Ma J."/>
        </authorList>
    </citation>
    <scope>NUCLEOTIDE SEQUENCE [LARGE SCALE GENOMIC DNA]</scope>
    <source>
        <strain evidence="2">CGMCC 4.7275</strain>
    </source>
</reference>
<keyword evidence="2" id="KW-1185">Reference proteome</keyword>
<dbReference type="Proteomes" id="UP000660265">
    <property type="component" value="Unassembled WGS sequence"/>
</dbReference>
<sequence>MINDLVADATDSAAKIRVDAAATKTHAEANLLCGVALLNDIATTPAAVKALALSRTAARFATADRS</sequence>
<organism evidence="1 2">
    <name type="scientific">Streptomyces camponoticapitis</name>
    <dbReference type="NCBI Taxonomy" id="1616125"/>
    <lineage>
        <taxon>Bacteria</taxon>
        <taxon>Bacillati</taxon>
        <taxon>Actinomycetota</taxon>
        <taxon>Actinomycetes</taxon>
        <taxon>Kitasatosporales</taxon>
        <taxon>Streptomycetaceae</taxon>
        <taxon>Streptomyces</taxon>
    </lineage>
</organism>
<gene>
    <name evidence="1" type="ORF">GCM10011583_09160</name>
</gene>
<comment type="caution">
    <text evidence="1">The sequence shown here is derived from an EMBL/GenBank/DDBJ whole genome shotgun (WGS) entry which is preliminary data.</text>
</comment>
<protein>
    <submittedName>
        <fullName evidence="1">Uncharacterized protein</fullName>
    </submittedName>
</protein>
<evidence type="ECO:0000313" key="2">
    <source>
        <dbReference type="Proteomes" id="UP000660265"/>
    </source>
</evidence>